<proteinExistence type="predicted"/>
<comment type="caution">
    <text evidence="1">The sequence shown here is derived from an EMBL/GenBank/DDBJ whole genome shotgun (WGS) entry which is preliminary data.</text>
</comment>
<dbReference type="EMBL" id="JBGBPQ010000002">
    <property type="protein sequence ID" value="KAL1528742.1"/>
    <property type="molecule type" value="Genomic_DNA"/>
</dbReference>
<reference evidence="1 2" key="1">
    <citation type="journal article" date="2024" name="Science">
        <title>Giant polyketide synthase enzymes in the biosynthesis of giant marine polyether toxins.</title>
        <authorList>
            <person name="Fallon T.R."/>
            <person name="Shende V.V."/>
            <person name="Wierzbicki I.H."/>
            <person name="Pendleton A.L."/>
            <person name="Watervoot N.F."/>
            <person name="Auber R.P."/>
            <person name="Gonzalez D.J."/>
            <person name="Wisecaver J.H."/>
            <person name="Moore B.S."/>
        </authorList>
    </citation>
    <scope>NUCLEOTIDE SEQUENCE [LARGE SCALE GENOMIC DNA]</scope>
    <source>
        <strain evidence="1 2">12B1</strain>
    </source>
</reference>
<protein>
    <submittedName>
        <fullName evidence="1">Uncharacterized protein</fullName>
    </submittedName>
</protein>
<keyword evidence="2" id="KW-1185">Reference proteome</keyword>
<accession>A0AB34K5U1</accession>
<gene>
    <name evidence="1" type="ORF">AB1Y20_010074</name>
</gene>
<dbReference type="AlphaFoldDB" id="A0AB34K5U1"/>
<sequence>MGPPVVGDERTQTARAKMPLVMSANINPGYIQNSRRYLKSESSCAYTFKPAERVDKAHHFVKDPVKDFVEKALTLHDDRHGMAVVASPVWVPPGRSAGVLKVRG</sequence>
<evidence type="ECO:0000313" key="1">
    <source>
        <dbReference type="EMBL" id="KAL1528742.1"/>
    </source>
</evidence>
<dbReference type="Proteomes" id="UP001515480">
    <property type="component" value="Unassembled WGS sequence"/>
</dbReference>
<organism evidence="1 2">
    <name type="scientific">Prymnesium parvum</name>
    <name type="common">Toxic golden alga</name>
    <dbReference type="NCBI Taxonomy" id="97485"/>
    <lineage>
        <taxon>Eukaryota</taxon>
        <taxon>Haptista</taxon>
        <taxon>Haptophyta</taxon>
        <taxon>Prymnesiophyceae</taxon>
        <taxon>Prymnesiales</taxon>
        <taxon>Prymnesiaceae</taxon>
        <taxon>Prymnesium</taxon>
    </lineage>
</organism>
<name>A0AB34K5U1_PRYPA</name>
<evidence type="ECO:0000313" key="2">
    <source>
        <dbReference type="Proteomes" id="UP001515480"/>
    </source>
</evidence>